<comment type="catalytic activity">
    <reaction evidence="13">
        <text>tRNA(Ser) + L-serine + ATP = L-seryl-tRNA(Ser) + AMP + diphosphate + H(+)</text>
        <dbReference type="Rhea" id="RHEA:12292"/>
        <dbReference type="Rhea" id="RHEA-COMP:9669"/>
        <dbReference type="Rhea" id="RHEA-COMP:9703"/>
        <dbReference type="ChEBI" id="CHEBI:15378"/>
        <dbReference type="ChEBI" id="CHEBI:30616"/>
        <dbReference type="ChEBI" id="CHEBI:33019"/>
        <dbReference type="ChEBI" id="CHEBI:33384"/>
        <dbReference type="ChEBI" id="CHEBI:78442"/>
        <dbReference type="ChEBI" id="CHEBI:78533"/>
        <dbReference type="ChEBI" id="CHEBI:456215"/>
        <dbReference type="EC" id="6.1.1.11"/>
    </reaction>
</comment>
<dbReference type="PRINTS" id="PR00981">
    <property type="entry name" value="TRNASYNTHSER"/>
</dbReference>
<dbReference type="InterPro" id="IPR002314">
    <property type="entry name" value="aa-tRNA-synt_IIb"/>
</dbReference>
<evidence type="ECO:0000256" key="14">
    <source>
        <dbReference type="NCBIfam" id="TIGR00414"/>
    </source>
</evidence>
<dbReference type="Gene3D" id="1.10.287.40">
    <property type="entry name" value="Serine-tRNA synthetase, tRNA binding domain"/>
    <property type="match status" value="1"/>
</dbReference>
<dbReference type="InterPro" id="IPR015866">
    <property type="entry name" value="Ser-tRNA-synth_1_N"/>
</dbReference>
<evidence type="ECO:0000256" key="2">
    <source>
        <dbReference type="ARBA" id="ARBA00005045"/>
    </source>
</evidence>
<organism evidence="19 20">
    <name type="scientific">Flavobacterium columnare</name>
    <dbReference type="NCBI Taxonomy" id="996"/>
    <lineage>
        <taxon>Bacteria</taxon>
        <taxon>Pseudomonadati</taxon>
        <taxon>Bacteroidota</taxon>
        <taxon>Flavobacteriia</taxon>
        <taxon>Flavobacteriales</taxon>
        <taxon>Flavobacteriaceae</taxon>
        <taxon>Flavobacterium</taxon>
    </lineage>
</organism>
<dbReference type="RefSeq" id="WP_105195955.1">
    <property type="nucleotide sequence ID" value="NZ_OLKH01000078.1"/>
</dbReference>
<dbReference type="Pfam" id="PF00587">
    <property type="entry name" value="tRNA-synt_2b"/>
    <property type="match status" value="1"/>
</dbReference>
<evidence type="ECO:0000256" key="7">
    <source>
        <dbReference type="ARBA" id="ARBA00022741"/>
    </source>
</evidence>
<evidence type="ECO:0000256" key="6">
    <source>
        <dbReference type="ARBA" id="ARBA00022598"/>
    </source>
</evidence>
<evidence type="ECO:0000313" key="19">
    <source>
        <dbReference type="EMBL" id="SPE77211.1"/>
    </source>
</evidence>
<dbReference type="InterPro" id="IPR010978">
    <property type="entry name" value="tRNA-bd_arm"/>
</dbReference>
<sequence>MLQIAVIRENQAAVINALAKKNIDAAALIENVVALDEKRRATQVELDNVLAESNKLSKEIGAMMKAGEKAKAEIIKEKTTQLRDESKELTETLNSITEELTQQLYLLPNTPAEIVPEGKTADDNLNVFQEGEIPSLHEGALPHWELAKKYDIIDFELGTKITGAGFPVYKGKGAKLQRALINYFIDKNTEAGYNEVQVPHLINEASGYGTGQLPDKEGQMYHVGIDDLYLIPTAEVPVTNLYRDVILQETEMPVMVTGYTPCFRREAGSYGAHVRGLNRLHQFDKVEIVRIEHPDNSYQALDGMVEHVKEILRELKLPYRILRLCGGDMSFASALTYDFEVFSTAQDRWLEISSVSNFETFQSNRLKLRFKGKDGKTQLAHTLNGSSLALPRVLAGILENYQTPEGIIIPEVLRKYTGFDIID</sequence>
<dbReference type="Proteomes" id="UP000238180">
    <property type="component" value="Unassembled WGS sequence"/>
</dbReference>
<dbReference type="SUPFAM" id="SSF55681">
    <property type="entry name" value="Class II aaRS and biotin synthetases"/>
    <property type="match status" value="1"/>
</dbReference>
<dbReference type="GO" id="GO:0005524">
    <property type="term" value="F:ATP binding"/>
    <property type="evidence" value="ECO:0007669"/>
    <property type="project" value="UniProtKB-KW"/>
</dbReference>
<evidence type="ECO:0000256" key="3">
    <source>
        <dbReference type="ARBA" id="ARBA00010728"/>
    </source>
</evidence>
<evidence type="ECO:0000256" key="10">
    <source>
        <dbReference type="ARBA" id="ARBA00023146"/>
    </source>
</evidence>
<feature type="binding site" evidence="15">
    <location>
        <position position="233"/>
    </location>
    <ligand>
        <name>L-serine</name>
        <dbReference type="ChEBI" id="CHEBI:33384"/>
    </ligand>
</feature>
<dbReference type="OrthoDB" id="9804647at2"/>
<dbReference type="EC" id="6.1.1.11" evidence="4 14"/>
<feature type="domain" description="Aminoacyl-transfer RNA synthetases class-II family profile" evidence="17">
    <location>
        <begin position="175"/>
        <end position="410"/>
    </location>
</feature>
<feature type="binding site" evidence="15">
    <location>
        <position position="264"/>
    </location>
    <ligand>
        <name>L-serine</name>
        <dbReference type="ChEBI" id="CHEBI:33384"/>
    </ligand>
</feature>
<dbReference type="PANTHER" id="PTHR43697:SF1">
    <property type="entry name" value="SERINE--TRNA LIGASE"/>
    <property type="match status" value="1"/>
</dbReference>
<dbReference type="EMBL" id="OLKH01000078">
    <property type="protein sequence ID" value="SPE77211.1"/>
    <property type="molecule type" value="Genomic_DNA"/>
</dbReference>
<evidence type="ECO:0000256" key="9">
    <source>
        <dbReference type="ARBA" id="ARBA00022917"/>
    </source>
</evidence>
<evidence type="ECO:0000259" key="17">
    <source>
        <dbReference type="PROSITE" id="PS50862"/>
    </source>
</evidence>
<evidence type="ECO:0000256" key="8">
    <source>
        <dbReference type="ARBA" id="ARBA00022840"/>
    </source>
</evidence>
<dbReference type="PIRSF" id="PIRSF001529">
    <property type="entry name" value="Ser-tRNA-synth_IIa"/>
    <property type="match status" value="1"/>
</dbReference>
<proteinExistence type="inferred from homology"/>
<evidence type="ECO:0000256" key="11">
    <source>
        <dbReference type="ARBA" id="ARBA00039158"/>
    </source>
</evidence>
<feature type="binding site" evidence="15">
    <location>
        <position position="384"/>
    </location>
    <ligand>
        <name>L-serine</name>
        <dbReference type="ChEBI" id="CHEBI:33384"/>
    </ligand>
</feature>
<dbReference type="Gene3D" id="3.30.930.10">
    <property type="entry name" value="Bira Bifunctional Protein, Domain 2"/>
    <property type="match status" value="1"/>
</dbReference>
<accession>A0A2N9PA67</accession>
<keyword evidence="10" id="KW-0030">Aminoacyl-tRNA synthetase</keyword>
<dbReference type="AlphaFoldDB" id="A0A2N9PA67"/>
<dbReference type="InterPro" id="IPR002317">
    <property type="entry name" value="Ser-tRNA-ligase_type_1"/>
</dbReference>
<evidence type="ECO:0000256" key="13">
    <source>
        <dbReference type="ARBA" id="ARBA00048823"/>
    </source>
</evidence>
<dbReference type="InterPro" id="IPR045864">
    <property type="entry name" value="aa-tRNA-synth_II/BPL/LPL"/>
</dbReference>
<comment type="subcellular location">
    <subcellularLocation>
        <location evidence="1">Cytoplasm</location>
    </subcellularLocation>
</comment>
<evidence type="ECO:0000256" key="1">
    <source>
        <dbReference type="ARBA" id="ARBA00004496"/>
    </source>
</evidence>
<comment type="similarity">
    <text evidence="3">Belongs to the class-II aminoacyl-tRNA synthetase family. Type-1 seryl-tRNA synthetase subfamily.</text>
</comment>
<comment type="catalytic activity">
    <reaction evidence="12">
        <text>tRNA(Sec) + L-serine + ATP = L-seryl-tRNA(Sec) + AMP + diphosphate + H(+)</text>
        <dbReference type="Rhea" id="RHEA:42580"/>
        <dbReference type="Rhea" id="RHEA-COMP:9742"/>
        <dbReference type="Rhea" id="RHEA-COMP:10128"/>
        <dbReference type="ChEBI" id="CHEBI:15378"/>
        <dbReference type="ChEBI" id="CHEBI:30616"/>
        <dbReference type="ChEBI" id="CHEBI:33019"/>
        <dbReference type="ChEBI" id="CHEBI:33384"/>
        <dbReference type="ChEBI" id="CHEBI:78442"/>
        <dbReference type="ChEBI" id="CHEBI:78533"/>
        <dbReference type="ChEBI" id="CHEBI:456215"/>
        <dbReference type="EC" id="6.1.1.11"/>
    </reaction>
</comment>
<dbReference type="GO" id="GO:0005737">
    <property type="term" value="C:cytoplasm"/>
    <property type="evidence" value="ECO:0007669"/>
    <property type="project" value="UniProtKB-SubCell"/>
</dbReference>
<reference evidence="19" key="1">
    <citation type="submission" date="2018-02" db="EMBL/GenBank/DDBJ databases">
        <authorList>
            <person name="Cohen D.B."/>
            <person name="Kent A.D."/>
        </authorList>
    </citation>
    <scope>NUCLEOTIDE SEQUENCE [LARGE SCALE GENOMIC DNA]</scope>
    <source>
        <strain evidence="19">CIP109753</strain>
    </source>
</reference>
<evidence type="ECO:0000313" key="21">
    <source>
        <dbReference type="Proteomes" id="UP000288951"/>
    </source>
</evidence>
<dbReference type="SUPFAM" id="SSF46589">
    <property type="entry name" value="tRNA-binding arm"/>
    <property type="match status" value="1"/>
</dbReference>
<dbReference type="InterPro" id="IPR042103">
    <property type="entry name" value="SerRS_1_N_sf"/>
</dbReference>
<dbReference type="Pfam" id="PF02403">
    <property type="entry name" value="Seryl_tRNA_N"/>
    <property type="match status" value="1"/>
</dbReference>
<feature type="binding site" evidence="15">
    <location>
        <position position="287"/>
    </location>
    <ligand>
        <name>L-serine</name>
        <dbReference type="ChEBI" id="CHEBI:33384"/>
    </ligand>
</feature>
<dbReference type="InterPro" id="IPR006195">
    <property type="entry name" value="aa-tRNA-synth_II"/>
</dbReference>
<name>A0A2N9PA67_9FLAO</name>
<keyword evidence="8 16" id="KW-0067">ATP-binding</keyword>
<evidence type="ECO:0000256" key="12">
    <source>
        <dbReference type="ARBA" id="ARBA00047929"/>
    </source>
</evidence>
<evidence type="ECO:0000256" key="16">
    <source>
        <dbReference type="PIRSR" id="PIRSR001529-2"/>
    </source>
</evidence>
<dbReference type="NCBIfam" id="TIGR00414">
    <property type="entry name" value="serS"/>
    <property type="match status" value="1"/>
</dbReference>
<keyword evidence="21" id="KW-1185">Reference proteome</keyword>
<evidence type="ECO:0000256" key="5">
    <source>
        <dbReference type="ARBA" id="ARBA00022490"/>
    </source>
</evidence>
<reference evidence="18" key="2">
    <citation type="submission" date="2018-12" db="EMBL/GenBank/DDBJ databases">
        <title>Draft genome sequence of Flaovobacterium columnare ARS1 isolated from channel catfish in Alabama.</title>
        <authorList>
            <person name="Cai W."/>
            <person name="Arias C."/>
        </authorList>
    </citation>
    <scope>NUCLEOTIDE SEQUENCE [LARGE SCALE GENOMIC DNA]</scope>
    <source>
        <strain evidence="18">ARS1</strain>
    </source>
</reference>
<gene>
    <name evidence="19" type="primary">serS</name>
    <name evidence="18" type="ORF">EH230_09575</name>
    <name evidence="19" type="ORF">FLACOL_01203</name>
</gene>
<evidence type="ECO:0000313" key="20">
    <source>
        <dbReference type="Proteomes" id="UP000238180"/>
    </source>
</evidence>
<dbReference type="PANTHER" id="PTHR43697">
    <property type="entry name" value="SERYL-TRNA SYNTHETASE"/>
    <property type="match status" value="1"/>
</dbReference>
<dbReference type="EMBL" id="RQSM01000003">
    <property type="protein sequence ID" value="RVU91128.1"/>
    <property type="molecule type" value="Genomic_DNA"/>
</dbReference>
<keyword evidence="6 19" id="KW-0436">Ligase</keyword>
<protein>
    <recommendedName>
        <fullName evidence="11 14">Serine--tRNA ligase</fullName>
        <ecNumber evidence="4 14">6.1.1.11</ecNumber>
    </recommendedName>
</protein>
<feature type="binding site" evidence="16">
    <location>
        <begin position="264"/>
        <end position="266"/>
    </location>
    <ligand>
        <name>ATP</name>
        <dbReference type="ChEBI" id="CHEBI:30616"/>
    </ligand>
</feature>
<keyword evidence="7" id="KW-0547">Nucleotide-binding</keyword>
<feature type="binding site" evidence="16">
    <location>
        <begin position="351"/>
        <end position="354"/>
    </location>
    <ligand>
        <name>ATP</name>
        <dbReference type="ChEBI" id="CHEBI:30616"/>
    </ligand>
</feature>
<dbReference type="PROSITE" id="PS50862">
    <property type="entry name" value="AA_TRNA_LIGASE_II"/>
    <property type="match status" value="1"/>
</dbReference>
<comment type="pathway">
    <text evidence="2">Aminoacyl-tRNA biosynthesis; selenocysteinyl-tRNA(Sec) biosynthesis; L-seryl-tRNA(Sec) from L-serine and tRNA(Sec): step 1/1.</text>
</comment>
<evidence type="ECO:0000313" key="18">
    <source>
        <dbReference type="EMBL" id="RVU91128.1"/>
    </source>
</evidence>
<dbReference type="GO" id="GO:0004828">
    <property type="term" value="F:serine-tRNA ligase activity"/>
    <property type="evidence" value="ECO:0007669"/>
    <property type="project" value="UniProtKB-UniRule"/>
</dbReference>
<keyword evidence="9" id="KW-0648">Protein biosynthesis</keyword>
<dbReference type="GO" id="GO:0006434">
    <property type="term" value="P:seryl-tRNA aminoacylation"/>
    <property type="evidence" value="ECO:0007669"/>
    <property type="project" value="UniProtKB-UniRule"/>
</dbReference>
<dbReference type="Proteomes" id="UP000288951">
    <property type="component" value="Unassembled WGS sequence"/>
</dbReference>
<keyword evidence="5" id="KW-0963">Cytoplasm</keyword>
<evidence type="ECO:0000256" key="15">
    <source>
        <dbReference type="PIRSR" id="PIRSR001529-1"/>
    </source>
</evidence>
<evidence type="ECO:0000256" key="4">
    <source>
        <dbReference type="ARBA" id="ARBA00012840"/>
    </source>
</evidence>